<protein>
    <submittedName>
        <fullName evidence="6">GTPase</fullName>
    </submittedName>
</protein>
<dbReference type="EMBL" id="LWMN01000010">
    <property type="protein sequence ID" value="OAQ56316.1"/>
    <property type="molecule type" value="Genomic_DNA"/>
</dbReference>
<sequence>MLGKKDKQKKKQLEVTNEKKRNEVAELDTQEEQEEFQSFFNDVLKQFPSKISTAIMKSFDSTKTKALKLTAASRSRFDGVFDEFLTDVDQETRKKCHTTVHVASLTAAIIGLSPIPFSDAFLLVSVQLTMMARLHKIFGQSWSESLGKSLTKELVVVSFGRSAVGNILKFIPVVGTISGGAVNAVVAMAITESLGWVTVKMLNDGEDIFDQVMSFKGQFDTLFKAIQGVNKKK</sequence>
<evidence type="ECO:0000256" key="3">
    <source>
        <dbReference type="ARBA" id="ARBA00022989"/>
    </source>
</evidence>
<keyword evidence="3" id="KW-1133">Transmembrane helix</keyword>
<dbReference type="GO" id="GO:0016020">
    <property type="term" value="C:membrane"/>
    <property type="evidence" value="ECO:0007669"/>
    <property type="project" value="UniProtKB-SubCell"/>
</dbReference>
<comment type="subcellular location">
    <subcellularLocation>
        <location evidence="1">Membrane</location>
        <topology evidence="1">Multi-pass membrane protein</topology>
    </subcellularLocation>
</comment>
<gene>
    <name evidence="6" type="ORF">A6E74_02580</name>
</gene>
<reference evidence="6 7" key="1">
    <citation type="submission" date="2016-04" db="EMBL/GenBank/DDBJ databases">
        <title>Draft genome of an Enterococcus thailandicus strain isolated from bovine feces.</title>
        <authorList>
            <person name="Beukers A.G."/>
            <person name="Zaheer R."/>
            <person name="Goji N."/>
            <person name="Cook S.R."/>
            <person name="Amoako K."/>
            <person name="Chaves A.V."/>
            <person name="Ward M.P."/>
            <person name="Mcallister T.A."/>
        </authorList>
    </citation>
    <scope>NUCLEOTIDE SEQUENCE [LARGE SCALE GENOMIC DNA]</scope>
    <source>
        <strain evidence="6 7">F0711D 46</strain>
    </source>
</reference>
<accession>A0A179ESX6</accession>
<dbReference type="AlphaFoldDB" id="A0A179ESX6"/>
<dbReference type="Pfam" id="PF05128">
    <property type="entry name" value="DUF697"/>
    <property type="match status" value="1"/>
</dbReference>
<dbReference type="InterPro" id="IPR021147">
    <property type="entry name" value="DUF697"/>
</dbReference>
<evidence type="ECO:0000256" key="5">
    <source>
        <dbReference type="SAM" id="MobiDB-lite"/>
    </source>
</evidence>
<comment type="caution">
    <text evidence="6">The sequence shown here is derived from an EMBL/GenBank/DDBJ whole genome shotgun (WGS) entry which is preliminary data.</text>
</comment>
<proteinExistence type="predicted"/>
<feature type="compositionally biased region" description="Basic residues" evidence="5">
    <location>
        <begin position="1"/>
        <end position="10"/>
    </location>
</feature>
<keyword evidence="7" id="KW-1185">Reference proteome</keyword>
<organism evidence="6 7">
    <name type="scientific">Enterococcus thailandicus</name>
    <dbReference type="NCBI Taxonomy" id="417368"/>
    <lineage>
        <taxon>Bacteria</taxon>
        <taxon>Bacillati</taxon>
        <taxon>Bacillota</taxon>
        <taxon>Bacilli</taxon>
        <taxon>Lactobacillales</taxon>
        <taxon>Enterococcaceae</taxon>
        <taxon>Enterococcus</taxon>
    </lineage>
</organism>
<keyword evidence="2" id="KW-0812">Transmembrane</keyword>
<evidence type="ECO:0000256" key="4">
    <source>
        <dbReference type="ARBA" id="ARBA00023136"/>
    </source>
</evidence>
<feature type="region of interest" description="Disordered" evidence="5">
    <location>
        <begin position="1"/>
        <end position="29"/>
    </location>
</feature>
<evidence type="ECO:0000256" key="2">
    <source>
        <dbReference type="ARBA" id="ARBA00022692"/>
    </source>
</evidence>
<keyword evidence="4" id="KW-0472">Membrane</keyword>
<name>A0A179ESX6_ENTTH</name>
<evidence type="ECO:0000313" key="7">
    <source>
        <dbReference type="Proteomes" id="UP000078516"/>
    </source>
</evidence>
<evidence type="ECO:0000256" key="1">
    <source>
        <dbReference type="ARBA" id="ARBA00004141"/>
    </source>
</evidence>
<feature type="compositionally biased region" description="Basic and acidic residues" evidence="5">
    <location>
        <begin position="11"/>
        <end position="24"/>
    </location>
</feature>
<dbReference type="Proteomes" id="UP000078516">
    <property type="component" value="Unassembled WGS sequence"/>
</dbReference>
<evidence type="ECO:0000313" key="6">
    <source>
        <dbReference type="EMBL" id="OAQ56316.1"/>
    </source>
</evidence>
<dbReference type="RefSeq" id="WP_067481869.1">
    <property type="nucleotide sequence ID" value="NZ_LWMN01000010.1"/>
</dbReference>